<keyword evidence="2 5" id="KW-0812">Transmembrane</keyword>
<dbReference type="GO" id="GO:0016020">
    <property type="term" value="C:membrane"/>
    <property type="evidence" value="ECO:0007669"/>
    <property type="project" value="UniProtKB-SubCell"/>
</dbReference>
<feature type="transmembrane region" description="Helical" evidence="5">
    <location>
        <begin position="99"/>
        <end position="117"/>
    </location>
</feature>
<gene>
    <name evidence="7" type="ORF">Pan241w_60870</name>
</gene>
<feature type="transmembrane region" description="Helical" evidence="5">
    <location>
        <begin position="62"/>
        <end position="87"/>
    </location>
</feature>
<reference evidence="7 8" key="1">
    <citation type="submission" date="2019-02" db="EMBL/GenBank/DDBJ databases">
        <title>Deep-cultivation of Planctomycetes and their phenomic and genomic characterization uncovers novel biology.</title>
        <authorList>
            <person name="Wiegand S."/>
            <person name="Jogler M."/>
            <person name="Boedeker C."/>
            <person name="Pinto D."/>
            <person name="Vollmers J."/>
            <person name="Rivas-Marin E."/>
            <person name="Kohn T."/>
            <person name="Peeters S.H."/>
            <person name="Heuer A."/>
            <person name="Rast P."/>
            <person name="Oberbeckmann S."/>
            <person name="Bunk B."/>
            <person name="Jeske O."/>
            <person name="Meyerdierks A."/>
            <person name="Storesund J.E."/>
            <person name="Kallscheuer N."/>
            <person name="Luecker S."/>
            <person name="Lage O.M."/>
            <person name="Pohl T."/>
            <person name="Merkel B.J."/>
            <person name="Hornburger P."/>
            <person name="Mueller R.-W."/>
            <person name="Bruemmer F."/>
            <person name="Labrenz M."/>
            <person name="Spormann A.M."/>
            <person name="Op den Camp H."/>
            <person name="Overmann J."/>
            <person name="Amann R."/>
            <person name="Jetten M.S.M."/>
            <person name="Mascher T."/>
            <person name="Medema M.H."/>
            <person name="Devos D.P."/>
            <person name="Kaster A.-K."/>
            <person name="Ovreas L."/>
            <person name="Rohde M."/>
            <person name="Galperin M.Y."/>
            <person name="Jogler C."/>
        </authorList>
    </citation>
    <scope>NUCLEOTIDE SEQUENCE [LARGE SCALE GENOMIC DNA]</scope>
    <source>
        <strain evidence="7 8">Pan241w</strain>
    </source>
</reference>
<feature type="transmembrane region" description="Helical" evidence="5">
    <location>
        <begin position="196"/>
        <end position="216"/>
    </location>
</feature>
<feature type="domain" description="Methylamine utilisation protein MauE" evidence="6">
    <location>
        <begin position="145"/>
        <end position="238"/>
    </location>
</feature>
<evidence type="ECO:0000313" key="7">
    <source>
        <dbReference type="EMBL" id="QDT45959.1"/>
    </source>
</evidence>
<accession>A0A517RQ04</accession>
<evidence type="ECO:0000259" key="6">
    <source>
        <dbReference type="Pfam" id="PF07291"/>
    </source>
</evidence>
<name>A0A517RQ04_9PLAN</name>
<dbReference type="EMBL" id="CP036269">
    <property type="protein sequence ID" value="QDT45959.1"/>
    <property type="molecule type" value="Genomic_DNA"/>
</dbReference>
<evidence type="ECO:0000256" key="3">
    <source>
        <dbReference type="ARBA" id="ARBA00022989"/>
    </source>
</evidence>
<protein>
    <recommendedName>
        <fullName evidence="6">Methylamine utilisation protein MauE domain-containing protein</fullName>
    </recommendedName>
</protein>
<feature type="transmembrane region" description="Helical" evidence="5">
    <location>
        <begin position="223"/>
        <end position="243"/>
    </location>
</feature>
<keyword evidence="4 5" id="KW-0472">Membrane</keyword>
<dbReference type="GO" id="GO:0030416">
    <property type="term" value="P:methylamine metabolic process"/>
    <property type="evidence" value="ECO:0007669"/>
    <property type="project" value="InterPro"/>
</dbReference>
<feature type="transmembrane region" description="Helical" evidence="5">
    <location>
        <begin position="147"/>
        <end position="169"/>
    </location>
</feature>
<feature type="transmembrane region" description="Helical" evidence="5">
    <location>
        <begin position="249"/>
        <end position="270"/>
    </location>
</feature>
<dbReference type="KEGG" id="gaz:Pan241w_60870"/>
<keyword evidence="8" id="KW-1185">Reference proteome</keyword>
<dbReference type="Proteomes" id="UP000317171">
    <property type="component" value="Chromosome"/>
</dbReference>
<evidence type="ECO:0000313" key="8">
    <source>
        <dbReference type="Proteomes" id="UP000317171"/>
    </source>
</evidence>
<evidence type="ECO:0000256" key="5">
    <source>
        <dbReference type="SAM" id="Phobius"/>
    </source>
</evidence>
<evidence type="ECO:0000256" key="2">
    <source>
        <dbReference type="ARBA" id="ARBA00022692"/>
    </source>
</evidence>
<feature type="transmembrane region" description="Helical" evidence="5">
    <location>
        <begin position="123"/>
        <end position="140"/>
    </location>
</feature>
<feature type="transmembrane region" description="Helical" evidence="5">
    <location>
        <begin position="21"/>
        <end position="42"/>
    </location>
</feature>
<dbReference type="InterPro" id="IPR009908">
    <property type="entry name" value="Methylamine_util_MauE"/>
</dbReference>
<dbReference type="Pfam" id="PF07291">
    <property type="entry name" value="MauE"/>
    <property type="match status" value="1"/>
</dbReference>
<proteinExistence type="predicted"/>
<comment type="subcellular location">
    <subcellularLocation>
        <location evidence="1">Membrane</location>
        <topology evidence="1">Multi-pass membrane protein</topology>
    </subcellularLocation>
</comment>
<keyword evidence="3 5" id="KW-1133">Transmembrane helix</keyword>
<sequence length="457" mass="52053">MNAKTVIQSMSYEKIFLQLRLLKVTLTCFSLGLFLITWQLWVPQTLFPQVPLFSYILNLPTWIDWFTLISMVISSLCLLGMVSASWFLRRQDQECWQSAQQVCGGLFFFAFLISIVFDQHRLQPWAYQFAIGFLLLTCLKPPRAVRLFRLFVISIYFYSALSKCDASFIQTLGPQLVKGLFTGIGVSTEYWTERTLTLIAGSFPIAELLIAVGLLIPRTRQWALWIAVSMHVCLILAVGPWGLNHHGGVLVWNIYFIFQDLILFSGLLSLRNSGEAVLSQADFNLSFKHSIGREKGIMAIVWFVMLSPLLEPIGYFDHWPAWGLYASSHDRVTLLVDEEAKSQLPPALQPFVDPPRPFSPWCRVRVDRWSLAELGAPVYPQARFQLGVAIAISKIPEQNSGHGSQPPQVRLLFESAAHRLTGKRKISEYKGLTQIESLAQQFWFNAMPRPFDNIEND</sequence>
<organism evidence="7 8">
    <name type="scientific">Gimesia alba</name>
    <dbReference type="NCBI Taxonomy" id="2527973"/>
    <lineage>
        <taxon>Bacteria</taxon>
        <taxon>Pseudomonadati</taxon>
        <taxon>Planctomycetota</taxon>
        <taxon>Planctomycetia</taxon>
        <taxon>Planctomycetales</taxon>
        <taxon>Planctomycetaceae</taxon>
        <taxon>Gimesia</taxon>
    </lineage>
</organism>
<evidence type="ECO:0000256" key="1">
    <source>
        <dbReference type="ARBA" id="ARBA00004141"/>
    </source>
</evidence>
<evidence type="ECO:0000256" key="4">
    <source>
        <dbReference type="ARBA" id="ARBA00023136"/>
    </source>
</evidence>
<dbReference type="AlphaFoldDB" id="A0A517RQ04"/>